<keyword evidence="1" id="KW-0812">Transmembrane</keyword>
<gene>
    <name evidence="2" type="ORF">Pan241w_08130</name>
</gene>
<keyword evidence="1" id="KW-0472">Membrane</keyword>
<keyword evidence="1" id="KW-1133">Transmembrane helix</keyword>
<evidence type="ECO:0000313" key="2">
    <source>
        <dbReference type="EMBL" id="QDT40754.1"/>
    </source>
</evidence>
<evidence type="ECO:0000256" key="1">
    <source>
        <dbReference type="SAM" id="Phobius"/>
    </source>
</evidence>
<dbReference type="KEGG" id="gaz:Pan241w_08130"/>
<dbReference type="RefSeq" id="WP_145211228.1">
    <property type="nucleotide sequence ID" value="NZ_CP036269.1"/>
</dbReference>
<feature type="transmembrane region" description="Helical" evidence="1">
    <location>
        <begin position="340"/>
        <end position="361"/>
    </location>
</feature>
<dbReference type="Proteomes" id="UP000317171">
    <property type="component" value="Chromosome"/>
</dbReference>
<protein>
    <submittedName>
        <fullName evidence="2">Uncharacterized protein</fullName>
    </submittedName>
</protein>
<sequence length="368" mass="42142">MISFMFFLVLMQNELENVSVSTQKDGVDVVQSKLDGILSEAAASKENSVVPDSYERKGILEPDGRKFTYAVEGTARSLWFEYNNRGEIVPCNRLDDGAFLIKMDGPAVTVDSRGDGEKWLNICQPVMRFVAPLYFDKRMNFEDRLNWIRNEFLSPKGEYYEMIRKGNAWITLRQEGDKYVLKLFEKNWKHNPRLSVTFDTEAGLHLIKWVEKDGAENAEQWSYVSEINNEYAEVIPGVRMLVSGTYEIQDTGTAAKERPPHVTGSIKYTATTIGQKKTVPMDIDSLSIKPGSVVEDHRVDPHVVRKFGDTPIDPAILKNVLERDYGKKKRVTQSPSIGSYRLAILLFFNVCFLAIFVFLFLRRRRKTQ</sequence>
<accession>A0A517RA31</accession>
<reference evidence="2 3" key="1">
    <citation type="submission" date="2019-02" db="EMBL/GenBank/DDBJ databases">
        <title>Deep-cultivation of Planctomycetes and their phenomic and genomic characterization uncovers novel biology.</title>
        <authorList>
            <person name="Wiegand S."/>
            <person name="Jogler M."/>
            <person name="Boedeker C."/>
            <person name="Pinto D."/>
            <person name="Vollmers J."/>
            <person name="Rivas-Marin E."/>
            <person name="Kohn T."/>
            <person name="Peeters S.H."/>
            <person name="Heuer A."/>
            <person name="Rast P."/>
            <person name="Oberbeckmann S."/>
            <person name="Bunk B."/>
            <person name="Jeske O."/>
            <person name="Meyerdierks A."/>
            <person name="Storesund J.E."/>
            <person name="Kallscheuer N."/>
            <person name="Luecker S."/>
            <person name="Lage O.M."/>
            <person name="Pohl T."/>
            <person name="Merkel B.J."/>
            <person name="Hornburger P."/>
            <person name="Mueller R.-W."/>
            <person name="Bruemmer F."/>
            <person name="Labrenz M."/>
            <person name="Spormann A.M."/>
            <person name="Op den Camp H."/>
            <person name="Overmann J."/>
            <person name="Amann R."/>
            <person name="Jetten M.S.M."/>
            <person name="Mascher T."/>
            <person name="Medema M.H."/>
            <person name="Devos D.P."/>
            <person name="Kaster A.-K."/>
            <person name="Ovreas L."/>
            <person name="Rohde M."/>
            <person name="Galperin M.Y."/>
            <person name="Jogler C."/>
        </authorList>
    </citation>
    <scope>NUCLEOTIDE SEQUENCE [LARGE SCALE GENOMIC DNA]</scope>
    <source>
        <strain evidence="2 3">Pan241w</strain>
    </source>
</reference>
<organism evidence="2 3">
    <name type="scientific">Gimesia alba</name>
    <dbReference type="NCBI Taxonomy" id="2527973"/>
    <lineage>
        <taxon>Bacteria</taxon>
        <taxon>Pseudomonadati</taxon>
        <taxon>Planctomycetota</taxon>
        <taxon>Planctomycetia</taxon>
        <taxon>Planctomycetales</taxon>
        <taxon>Planctomycetaceae</taxon>
        <taxon>Gimesia</taxon>
    </lineage>
</organism>
<keyword evidence="3" id="KW-1185">Reference proteome</keyword>
<name>A0A517RA31_9PLAN</name>
<proteinExistence type="predicted"/>
<evidence type="ECO:0000313" key="3">
    <source>
        <dbReference type="Proteomes" id="UP000317171"/>
    </source>
</evidence>
<dbReference type="EMBL" id="CP036269">
    <property type="protein sequence ID" value="QDT40754.1"/>
    <property type="molecule type" value="Genomic_DNA"/>
</dbReference>
<dbReference type="AlphaFoldDB" id="A0A517RA31"/>